<keyword evidence="1" id="KW-0812">Transmembrane</keyword>
<evidence type="ECO:0000313" key="3">
    <source>
        <dbReference type="Proteomes" id="UP000175684"/>
    </source>
</evidence>
<feature type="transmembrane region" description="Helical" evidence="1">
    <location>
        <begin position="44"/>
        <end position="63"/>
    </location>
</feature>
<accession>A0A1E7XY57</accession>
<protein>
    <submittedName>
        <fullName evidence="2">Uncharacterized protein</fullName>
    </submittedName>
</protein>
<dbReference type="RefSeq" id="WP_070123019.1">
    <property type="nucleotide sequence ID" value="NZ_MAXD01000013.1"/>
</dbReference>
<keyword evidence="1" id="KW-1133">Transmembrane helix</keyword>
<feature type="transmembrane region" description="Helical" evidence="1">
    <location>
        <begin position="20"/>
        <end position="38"/>
    </location>
</feature>
<keyword evidence="1" id="KW-0472">Membrane</keyword>
<organism evidence="2 3">
    <name type="scientific">Bifidobacterium adolescentis</name>
    <dbReference type="NCBI Taxonomy" id="1680"/>
    <lineage>
        <taxon>Bacteria</taxon>
        <taxon>Bacillati</taxon>
        <taxon>Actinomycetota</taxon>
        <taxon>Actinomycetes</taxon>
        <taxon>Bifidobacteriales</taxon>
        <taxon>Bifidobacteriaceae</taxon>
        <taxon>Bifidobacterium</taxon>
    </lineage>
</organism>
<comment type="caution">
    <text evidence="2">The sequence shown here is derived from an EMBL/GenBank/DDBJ whole genome shotgun (WGS) entry which is preliminary data.</text>
</comment>
<dbReference type="AlphaFoldDB" id="A0A1E7XY57"/>
<evidence type="ECO:0000256" key="1">
    <source>
        <dbReference type="SAM" id="Phobius"/>
    </source>
</evidence>
<reference evidence="2 3" key="1">
    <citation type="submission" date="2016-07" db="EMBL/GenBank/DDBJ databases">
        <title>Draft Genome Sequence of Bifidobacterium adolescentis strain Km 4.</title>
        <authorList>
            <person name="Danilenko V.N."/>
        </authorList>
    </citation>
    <scope>NUCLEOTIDE SEQUENCE [LARGE SCALE GENOMIC DNA]</scope>
    <source>
        <strain evidence="2 3">Km 4</strain>
    </source>
</reference>
<name>A0A1E7XY57_BIFAD</name>
<dbReference type="EMBL" id="MAXD01000013">
    <property type="protein sequence ID" value="OFA33728.1"/>
    <property type="molecule type" value="Genomic_DNA"/>
</dbReference>
<gene>
    <name evidence="2" type="ORF">BBK15_09660</name>
</gene>
<sequence length="121" mass="12786">MEPVELEPRPDDGSGGCRAAIALTVAAACLPLMLGVFAPALRVGALAGAAVLLLGAACLVAVLRSSPTERVRERNRERVLLRLGVRSDTWDGFSDGMFATDRDGVTLVVQNLRAWTVDILG</sequence>
<dbReference type="Proteomes" id="UP000175684">
    <property type="component" value="Unassembled WGS sequence"/>
</dbReference>
<proteinExistence type="predicted"/>
<evidence type="ECO:0000313" key="2">
    <source>
        <dbReference type="EMBL" id="OFA33728.1"/>
    </source>
</evidence>